<dbReference type="AlphaFoldDB" id="A0ABD0LDJ8"/>
<evidence type="ECO:0000313" key="1">
    <source>
        <dbReference type="EMBL" id="KAK7497561.1"/>
    </source>
</evidence>
<evidence type="ECO:0000313" key="2">
    <source>
        <dbReference type="Proteomes" id="UP001519460"/>
    </source>
</evidence>
<feature type="non-terminal residue" evidence="1">
    <location>
        <position position="1"/>
    </location>
</feature>
<proteinExistence type="predicted"/>
<name>A0ABD0LDJ8_9CAEN</name>
<organism evidence="1 2">
    <name type="scientific">Batillaria attramentaria</name>
    <dbReference type="NCBI Taxonomy" id="370345"/>
    <lineage>
        <taxon>Eukaryota</taxon>
        <taxon>Metazoa</taxon>
        <taxon>Spiralia</taxon>
        <taxon>Lophotrochozoa</taxon>
        <taxon>Mollusca</taxon>
        <taxon>Gastropoda</taxon>
        <taxon>Caenogastropoda</taxon>
        <taxon>Sorbeoconcha</taxon>
        <taxon>Cerithioidea</taxon>
        <taxon>Batillariidae</taxon>
        <taxon>Batillaria</taxon>
    </lineage>
</organism>
<gene>
    <name evidence="1" type="ORF">BaRGS_00011201</name>
</gene>
<dbReference type="EMBL" id="JACVVK020000057">
    <property type="protein sequence ID" value="KAK7497561.1"/>
    <property type="molecule type" value="Genomic_DNA"/>
</dbReference>
<accession>A0ABD0LDJ8</accession>
<comment type="caution">
    <text evidence="1">The sequence shown here is derived from an EMBL/GenBank/DDBJ whole genome shotgun (WGS) entry which is preliminary data.</text>
</comment>
<sequence>GRGRCDNRVSLNPKVISLDNLGTAGQEIDKQLCPLLFTGWQSDGTFIENYFTPGHLTSPLVARTTAVTSLLIGCRLAVSAMIGQKIARDWAKQRLPGTQRINGCQETDRQRDHVSLPPKTVNIFVAEENNNSNL</sequence>
<keyword evidence="2" id="KW-1185">Reference proteome</keyword>
<protein>
    <submittedName>
        <fullName evidence="1">Uncharacterized protein</fullName>
    </submittedName>
</protein>
<reference evidence="1 2" key="1">
    <citation type="journal article" date="2023" name="Sci. Data">
        <title>Genome assembly of the Korean intertidal mud-creeper Batillaria attramentaria.</title>
        <authorList>
            <person name="Patra A.K."/>
            <person name="Ho P.T."/>
            <person name="Jun S."/>
            <person name="Lee S.J."/>
            <person name="Kim Y."/>
            <person name="Won Y.J."/>
        </authorList>
    </citation>
    <scope>NUCLEOTIDE SEQUENCE [LARGE SCALE GENOMIC DNA]</scope>
    <source>
        <strain evidence="1">Wonlab-2016</strain>
    </source>
</reference>
<dbReference type="Proteomes" id="UP001519460">
    <property type="component" value="Unassembled WGS sequence"/>
</dbReference>